<evidence type="ECO:0000256" key="1">
    <source>
        <dbReference type="ARBA" id="ARBA00004496"/>
    </source>
</evidence>
<keyword evidence="4 6" id="KW-0648">Protein biosynthesis</keyword>
<dbReference type="CDD" id="cd00520">
    <property type="entry name" value="RRF"/>
    <property type="match status" value="1"/>
</dbReference>
<evidence type="ECO:0000313" key="8">
    <source>
        <dbReference type="EMBL" id="MDQ0315545.1"/>
    </source>
</evidence>
<keyword evidence="3 6" id="KW-0963">Cytoplasm</keyword>
<dbReference type="RefSeq" id="WP_306885371.1">
    <property type="nucleotide sequence ID" value="NZ_JAUSUL010000002.1"/>
</dbReference>
<dbReference type="InterPro" id="IPR023584">
    <property type="entry name" value="Ribosome_recyc_fac_dom"/>
</dbReference>
<evidence type="ECO:0000256" key="4">
    <source>
        <dbReference type="ARBA" id="ARBA00022917"/>
    </source>
</evidence>
<protein>
    <recommendedName>
        <fullName evidence="6">Ribosome-recycling factor</fullName>
        <shortName evidence="6">RRF</shortName>
    </recommendedName>
    <alternativeName>
        <fullName evidence="6">Ribosome-releasing factor</fullName>
    </alternativeName>
</protein>
<evidence type="ECO:0000256" key="2">
    <source>
        <dbReference type="ARBA" id="ARBA00005912"/>
    </source>
</evidence>
<dbReference type="PANTHER" id="PTHR20982">
    <property type="entry name" value="RIBOSOME RECYCLING FACTOR"/>
    <property type="match status" value="1"/>
</dbReference>
<evidence type="ECO:0000313" key="9">
    <source>
        <dbReference type="Proteomes" id="UP001229244"/>
    </source>
</evidence>
<dbReference type="Gene3D" id="1.10.132.20">
    <property type="entry name" value="Ribosome-recycling factor"/>
    <property type="match status" value="1"/>
</dbReference>
<keyword evidence="9" id="KW-1185">Reference proteome</keyword>
<feature type="domain" description="Ribosome recycling factor" evidence="7">
    <location>
        <begin position="22"/>
        <end position="185"/>
    </location>
</feature>
<dbReference type="HAMAP" id="MF_00040">
    <property type="entry name" value="RRF"/>
    <property type="match status" value="1"/>
</dbReference>
<sequence length="187" mass="20989">MADSALDLDDLKRRMKGAVNSLKHDLAGLRTGRASSSMLDPITVDVYGSHMPLNQVATISVPEPRLISVQVWDRSVAGAVEKAIRESSLGLNPVVEGQLMRIPIPELNEERRQELVRVAHKYAEQAKVSVRHVRRDGMEEVKLLEKEGEIGQDDSRTYSDQVQKLTDETVAEIDQVLHQKEQEIMQV</sequence>
<evidence type="ECO:0000256" key="5">
    <source>
        <dbReference type="ARBA" id="ARBA00025050"/>
    </source>
</evidence>
<name>A0AAE3VP36_9HYPH</name>
<dbReference type="InterPro" id="IPR036191">
    <property type="entry name" value="RRF_sf"/>
</dbReference>
<dbReference type="Proteomes" id="UP001229244">
    <property type="component" value="Unassembled WGS sequence"/>
</dbReference>
<dbReference type="GO" id="GO:0043023">
    <property type="term" value="F:ribosomal large subunit binding"/>
    <property type="evidence" value="ECO:0007669"/>
    <property type="project" value="TreeGrafter"/>
</dbReference>
<dbReference type="Gene3D" id="3.30.1360.40">
    <property type="match status" value="1"/>
</dbReference>
<comment type="function">
    <text evidence="5 6">Responsible for the release of ribosomes from messenger RNA at the termination of protein biosynthesis. May increase the efficiency of translation by recycling ribosomes from one round of translation to another.</text>
</comment>
<gene>
    <name evidence="6" type="primary">frr</name>
    <name evidence="8" type="ORF">J2S73_002002</name>
</gene>
<dbReference type="PANTHER" id="PTHR20982:SF3">
    <property type="entry name" value="MITOCHONDRIAL RIBOSOME RECYCLING FACTOR PSEUDO 1"/>
    <property type="match status" value="1"/>
</dbReference>
<evidence type="ECO:0000256" key="6">
    <source>
        <dbReference type="HAMAP-Rule" id="MF_00040"/>
    </source>
</evidence>
<dbReference type="FunFam" id="3.30.1360.40:FF:000001">
    <property type="entry name" value="Ribosome-recycling factor"/>
    <property type="match status" value="1"/>
</dbReference>
<dbReference type="SUPFAM" id="SSF55194">
    <property type="entry name" value="Ribosome recycling factor, RRF"/>
    <property type="match status" value="1"/>
</dbReference>
<dbReference type="GO" id="GO:0002184">
    <property type="term" value="P:cytoplasmic translational termination"/>
    <property type="evidence" value="ECO:0007669"/>
    <property type="project" value="TreeGrafter"/>
</dbReference>
<dbReference type="AlphaFoldDB" id="A0AAE3VP36"/>
<accession>A0AAE3VP36</accession>
<dbReference type="InterPro" id="IPR002661">
    <property type="entry name" value="Ribosome_recyc_fac"/>
</dbReference>
<evidence type="ECO:0000259" key="7">
    <source>
        <dbReference type="Pfam" id="PF01765"/>
    </source>
</evidence>
<comment type="similarity">
    <text evidence="2 6">Belongs to the RRF family.</text>
</comment>
<dbReference type="GO" id="GO:0005829">
    <property type="term" value="C:cytosol"/>
    <property type="evidence" value="ECO:0007669"/>
    <property type="project" value="GOC"/>
</dbReference>
<comment type="caution">
    <text evidence="8">The sequence shown here is derived from an EMBL/GenBank/DDBJ whole genome shotgun (WGS) entry which is preliminary data.</text>
</comment>
<evidence type="ECO:0000256" key="3">
    <source>
        <dbReference type="ARBA" id="ARBA00022490"/>
    </source>
</evidence>
<proteinExistence type="inferred from homology"/>
<reference evidence="8" key="1">
    <citation type="submission" date="2023-07" db="EMBL/GenBank/DDBJ databases">
        <title>Genomic Encyclopedia of Type Strains, Phase IV (KMG-IV): sequencing the most valuable type-strain genomes for metagenomic binning, comparative biology and taxonomic classification.</title>
        <authorList>
            <person name="Goeker M."/>
        </authorList>
    </citation>
    <scope>NUCLEOTIDE SEQUENCE</scope>
    <source>
        <strain evidence="8">DSM 21202</strain>
    </source>
</reference>
<comment type="subcellular location">
    <subcellularLocation>
        <location evidence="1 6">Cytoplasm</location>
    </subcellularLocation>
</comment>
<dbReference type="EMBL" id="JAUSUL010000002">
    <property type="protein sequence ID" value="MDQ0315545.1"/>
    <property type="molecule type" value="Genomic_DNA"/>
</dbReference>
<dbReference type="NCBIfam" id="TIGR00496">
    <property type="entry name" value="frr"/>
    <property type="match status" value="1"/>
</dbReference>
<dbReference type="FunFam" id="1.10.132.20:FF:000001">
    <property type="entry name" value="Ribosome-recycling factor"/>
    <property type="match status" value="1"/>
</dbReference>
<organism evidence="8 9">
    <name type="scientific">Amorphus orientalis</name>
    <dbReference type="NCBI Taxonomy" id="649198"/>
    <lineage>
        <taxon>Bacteria</taxon>
        <taxon>Pseudomonadati</taxon>
        <taxon>Pseudomonadota</taxon>
        <taxon>Alphaproteobacteria</taxon>
        <taxon>Hyphomicrobiales</taxon>
        <taxon>Amorphaceae</taxon>
        <taxon>Amorphus</taxon>
    </lineage>
</organism>
<dbReference type="Pfam" id="PF01765">
    <property type="entry name" value="RRF"/>
    <property type="match status" value="1"/>
</dbReference>